<dbReference type="Gene3D" id="2.40.30.170">
    <property type="match status" value="1"/>
</dbReference>
<dbReference type="PANTHER" id="PTHR32347">
    <property type="entry name" value="EFFLUX SYSTEM COMPONENT YKNX-RELATED"/>
    <property type="match status" value="1"/>
</dbReference>
<comment type="caution">
    <text evidence="7">The sequence shown here is derived from an EMBL/GenBank/DDBJ whole genome shotgun (WGS) entry which is preliminary data.</text>
</comment>
<dbReference type="GO" id="GO:0022857">
    <property type="term" value="F:transmembrane transporter activity"/>
    <property type="evidence" value="ECO:0007669"/>
    <property type="project" value="InterPro"/>
</dbReference>
<dbReference type="SUPFAM" id="SSF111369">
    <property type="entry name" value="HlyD-like secretion proteins"/>
    <property type="match status" value="1"/>
</dbReference>
<dbReference type="Gene3D" id="6.20.50.140">
    <property type="match status" value="1"/>
</dbReference>
<dbReference type="InterPro" id="IPR058627">
    <property type="entry name" value="MdtA-like_C"/>
</dbReference>
<proteinExistence type="inferred from homology"/>
<name>A0A1F4Z574_9BACT</name>
<evidence type="ECO:0000313" key="7">
    <source>
        <dbReference type="EMBL" id="OGD01167.1"/>
    </source>
</evidence>
<dbReference type="InterPro" id="IPR058636">
    <property type="entry name" value="Beta-barrel_YknX"/>
</dbReference>
<dbReference type="Proteomes" id="UP000178993">
    <property type="component" value="Unassembled WGS sequence"/>
</dbReference>
<evidence type="ECO:0000256" key="2">
    <source>
        <dbReference type="ARBA" id="ARBA00009477"/>
    </source>
</evidence>
<dbReference type="InterPro" id="IPR050465">
    <property type="entry name" value="UPF0194_transport"/>
</dbReference>
<keyword evidence="4" id="KW-0472">Membrane</keyword>
<reference evidence="7 8" key="1">
    <citation type="journal article" date="2016" name="Nat. Commun.">
        <title>Thousands of microbial genomes shed light on interconnected biogeochemical processes in an aquifer system.</title>
        <authorList>
            <person name="Anantharaman K."/>
            <person name="Brown C.T."/>
            <person name="Hug L.A."/>
            <person name="Sharon I."/>
            <person name="Castelle C.J."/>
            <person name="Probst A.J."/>
            <person name="Thomas B.C."/>
            <person name="Singh A."/>
            <person name="Wilkins M.J."/>
            <person name="Karaoz U."/>
            <person name="Brodie E.L."/>
            <person name="Williams K.H."/>
            <person name="Hubbard S.S."/>
            <person name="Banfield J.F."/>
        </authorList>
    </citation>
    <scope>NUCLEOTIDE SEQUENCE [LARGE SCALE GENOMIC DNA]</scope>
</reference>
<accession>A0A1F4Z574</accession>
<feature type="domain" description="Multidrug resistance protein MdtA-like C-terminal permuted SH3" evidence="5">
    <location>
        <begin position="323"/>
        <end position="380"/>
    </location>
</feature>
<evidence type="ECO:0000259" key="5">
    <source>
        <dbReference type="Pfam" id="PF25967"/>
    </source>
</evidence>
<protein>
    <recommendedName>
        <fullName evidence="9">RND efflux pump membrane fusion protein barrel-sandwich domain-containing protein</fullName>
    </recommendedName>
</protein>
<dbReference type="InterPro" id="IPR006143">
    <property type="entry name" value="RND_pump_MFP"/>
</dbReference>
<comment type="subcellular location">
    <subcellularLocation>
        <location evidence="1">Cell envelope</location>
    </subcellularLocation>
</comment>
<dbReference type="Pfam" id="PF25967">
    <property type="entry name" value="RND-MFP_C"/>
    <property type="match status" value="1"/>
</dbReference>
<gene>
    <name evidence="7" type="ORF">A3E17_01945</name>
</gene>
<keyword evidence="4" id="KW-0812">Transmembrane</keyword>
<evidence type="ECO:0008006" key="9">
    <source>
        <dbReference type="Google" id="ProtNLM"/>
    </source>
</evidence>
<dbReference type="Gene3D" id="2.40.50.100">
    <property type="match status" value="1"/>
</dbReference>
<evidence type="ECO:0000256" key="1">
    <source>
        <dbReference type="ARBA" id="ARBA00004196"/>
    </source>
</evidence>
<sequence>MPQIKRVFEGFFKKSLLFRITTLLLAAGMVWLVYTNTIGKKSSMPQFQTAKVEKGTIVSTVSASGQVLTTNILSITTEASGVVKKVYVKDADRVFAGQKLAEVTLDTAGLEKNAQAFASLVSAQNGVNSARNSYRSAVATAEKVLDEVKGHDKDETFTQKESRTKAEVARDNAYDGMKSAEANLAAASLSYRSTTPIITAPFSGVIGSINLVEGMVLESAASTTSINSQRVAVIKGDSLPVISVGLSEVDVPKVKVGQKVTVTLDSLADKTFTGVVATVDRVGATISNVTSYTAKIKLDSASGEILPNMAATANVILDTKTEVLIAPASAISTRDGISIARVLKNGKEEEIQVEAGLVSDTGVEIISGLAEGETVITGTISAARSSGTQTRSIFSGGFGIGGGSR</sequence>
<dbReference type="EMBL" id="MEXL01000050">
    <property type="protein sequence ID" value="OGD01167.1"/>
    <property type="molecule type" value="Genomic_DNA"/>
</dbReference>
<dbReference type="AlphaFoldDB" id="A0A1F4Z574"/>
<evidence type="ECO:0000259" key="6">
    <source>
        <dbReference type="Pfam" id="PF25990"/>
    </source>
</evidence>
<dbReference type="GO" id="GO:0016020">
    <property type="term" value="C:membrane"/>
    <property type="evidence" value="ECO:0007669"/>
    <property type="project" value="InterPro"/>
</dbReference>
<keyword evidence="4" id="KW-1133">Transmembrane helix</keyword>
<comment type="similarity">
    <text evidence="2">Belongs to the membrane fusion protein (MFP) (TC 8.A.1) family.</text>
</comment>
<organism evidence="7 8">
    <name type="scientific">Candidatus Amesbacteria bacterium RIFCSPHIGHO2_12_FULL_48_14</name>
    <dbReference type="NCBI Taxonomy" id="1797257"/>
    <lineage>
        <taxon>Bacteria</taxon>
        <taxon>Candidatus Amesiibacteriota</taxon>
    </lineage>
</organism>
<evidence type="ECO:0000256" key="4">
    <source>
        <dbReference type="SAM" id="Phobius"/>
    </source>
</evidence>
<dbReference type="NCBIfam" id="TIGR01730">
    <property type="entry name" value="RND_mfp"/>
    <property type="match status" value="1"/>
</dbReference>
<evidence type="ECO:0000256" key="3">
    <source>
        <dbReference type="ARBA" id="ARBA00023054"/>
    </source>
</evidence>
<feature type="transmembrane region" description="Helical" evidence="4">
    <location>
        <begin position="16"/>
        <end position="34"/>
    </location>
</feature>
<dbReference type="Pfam" id="PF25990">
    <property type="entry name" value="Beta-barrel_YknX"/>
    <property type="match status" value="1"/>
</dbReference>
<evidence type="ECO:0000313" key="8">
    <source>
        <dbReference type="Proteomes" id="UP000178993"/>
    </source>
</evidence>
<keyword evidence="3" id="KW-0175">Coiled coil</keyword>
<dbReference type="PANTHER" id="PTHR32347:SF23">
    <property type="entry name" value="BLL5650 PROTEIN"/>
    <property type="match status" value="1"/>
</dbReference>
<feature type="domain" description="YknX-like beta-barrel" evidence="6">
    <location>
        <begin position="244"/>
        <end position="310"/>
    </location>
</feature>
<dbReference type="GO" id="GO:0030313">
    <property type="term" value="C:cell envelope"/>
    <property type="evidence" value="ECO:0007669"/>
    <property type="project" value="UniProtKB-SubCell"/>
</dbReference>